<evidence type="ECO:0000256" key="1">
    <source>
        <dbReference type="ARBA" id="ARBA00022741"/>
    </source>
</evidence>
<dbReference type="GO" id="GO:0005829">
    <property type="term" value="C:cytosol"/>
    <property type="evidence" value="ECO:0007669"/>
    <property type="project" value="TreeGrafter"/>
</dbReference>
<keyword evidence="5" id="KW-0808">Transferase</keyword>
<evidence type="ECO:0000313" key="5">
    <source>
        <dbReference type="EMBL" id="OLY84006.1"/>
    </source>
</evidence>
<evidence type="ECO:0000256" key="2">
    <source>
        <dbReference type="ARBA" id="ARBA00022840"/>
    </source>
</evidence>
<dbReference type="InterPro" id="IPR027417">
    <property type="entry name" value="P-loop_NTPase"/>
</dbReference>
<dbReference type="PANTHER" id="PTHR10606">
    <property type="entry name" value="6-PHOSPHOFRUCTO-2-KINASE/FRUCTOSE-2,6-BISPHOSPHATASE"/>
    <property type="match status" value="1"/>
</dbReference>
<keyword evidence="2" id="KW-0067">ATP-binding</keyword>
<dbReference type="GO" id="GO:0003873">
    <property type="term" value="F:6-phosphofructo-2-kinase activity"/>
    <property type="evidence" value="ECO:0007669"/>
    <property type="project" value="InterPro"/>
</dbReference>
<keyword evidence="3" id="KW-0812">Transmembrane</keyword>
<keyword evidence="1" id="KW-0547">Nucleotide-binding</keyword>
<dbReference type="PIRSF" id="PIRSF000709">
    <property type="entry name" value="6PFK_2-Ptase"/>
    <property type="match status" value="1"/>
</dbReference>
<dbReference type="InterPro" id="IPR003094">
    <property type="entry name" value="6Pfruct_kin"/>
</dbReference>
<dbReference type="GO" id="GO:0006000">
    <property type="term" value="P:fructose metabolic process"/>
    <property type="evidence" value="ECO:0007669"/>
    <property type="project" value="InterPro"/>
</dbReference>
<dbReference type="Proteomes" id="UP000187455">
    <property type="component" value="Unassembled WGS sequence"/>
</dbReference>
<feature type="domain" description="6-phosphofructo-2-kinase" evidence="4">
    <location>
        <begin position="10"/>
        <end position="175"/>
    </location>
</feature>
<dbReference type="GO" id="GO:0005524">
    <property type="term" value="F:ATP binding"/>
    <property type="evidence" value="ECO:0007669"/>
    <property type="project" value="UniProtKB-KW"/>
</dbReference>
<dbReference type="Gene3D" id="3.40.50.300">
    <property type="entry name" value="P-loop containing nucleotide triphosphate hydrolases"/>
    <property type="match status" value="1"/>
</dbReference>
<dbReference type="InterPro" id="IPR013079">
    <property type="entry name" value="6Phosfructo_kin"/>
</dbReference>
<dbReference type="SUPFAM" id="SSF52540">
    <property type="entry name" value="P-loop containing nucleoside triphosphate hydrolases"/>
    <property type="match status" value="1"/>
</dbReference>
<gene>
    <name evidence="5" type="ORF">AYI68_g1841</name>
</gene>
<proteinExistence type="predicted"/>
<dbReference type="GO" id="GO:0006003">
    <property type="term" value="P:fructose 2,6-bisphosphate metabolic process"/>
    <property type="evidence" value="ECO:0007669"/>
    <property type="project" value="InterPro"/>
</dbReference>
<evidence type="ECO:0000259" key="4">
    <source>
        <dbReference type="Pfam" id="PF01591"/>
    </source>
</evidence>
<dbReference type="Pfam" id="PF01591">
    <property type="entry name" value="6PF2K"/>
    <property type="match status" value="1"/>
</dbReference>
<dbReference type="GO" id="GO:0004331">
    <property type="term" value="F:fructose-2,6-bisphosphate 2-phosphatase activity"/>
    <property type="evidence" value="ECO:0007669"/>
    <property type="project" value="TreeGrafter"/>
</dbReference>
<name>A0A1R0H4D5_9FUNG</name>
<keyword evidence="3" id="KW-0472">Membrane</keyword>
<feature type="transmembrane region" description="Helical" evidence="3">
    <location>
        <begin position="125"/>
        <end position="150"/>
    </location>
</feature>
<sequence length="198" mass="22397">MDERSTVGGLPLAIINVGLPARGKTHSSMSLKRYFAWLGINSKIFNVSEYRRNFFGVLGPHNNLFEKDNEESQDVLTKVSKMCFKDLVSFLTTEGGQVAIFDASNLSKAIRKVLDDTLSQNKIEALFIGTSLFSLSLFFFLHSPILFFFLQIEYICNIESQVDENIIKVKINSPDVILSPSPVFYSFIIKFFFLIPST</sequence>
<keyword evidence="6" id="KW-1185">Reference proteome</keyword>
<protein>
    <submittedName>
        <fullName evidence="5">6-phosphofructo-2-kinase/fructose-2, 6-bisphosphatase 3</fullName>
    </submittedName>
</protein>
<organism evidence="5 6">
    <name type="scientific">Smittium mucronatum</name>
    <dbReference type="NCBI Taxonomy" id="133383"/>
    <lineage>
        <taxon>Eukaryota</taxon>
        <taxon>Fungi</taxon>
        <taxon>Fungi incertae sedis</taxon>
        <taxon>Zoopagomycota</taxon>
        <taxon>Kickxellomycotina</taxon>
        <taxon>Harpellomycetes</taxon>
        <taxon>Harpellales</taxon>
        <taxon>Legeriomycetaceae</taxon>
        <taxon>Smittium</taxon>
    </lineage>
</organism>
<accession>A0A1R0H4D5</accession>
<comment type="caution">
    <text evidence="5">The sequence shown here is derived from an EMBL/GenBank/DDBJ whole genome shotgun (WGS) entry which is preliminary data.</text>
</comment>
<dbReference type="STRING" id="133383.A0A1R0H4D5"/>
<keyword evidence="3" id="KW-1133">Transmembrane helix</keyword>
<evidence type="ECO:0000256" key="3">
    <source>
        <dbReference type="SAM" id="Phobius"/>
    </source>
</evidence>
<dbReference type="EMBL" id="LSSL01000661">
    <property type="protein sequence ID" value="OLY84006.1"/>
    <property type="molecule type" value="Genomic_DNA"/>
</dbReference>
<dbReference type="OrthoDB" id="267323at2759"/>
<dbReference type="AlphaFoldDB" id="A0A1R0H4D5"/>
<dbReference type="PANTHER" id="PTHR10606:SF44">
    <property type="entry name" value="6-PHOSPHOFRUCTO 2-KINASE_FRUCTOSE 2,6-BISPHOSPHATASE LONG FORM"/>
    <property type="match status" value="1"/>
</dbReference>
<evidence type="ECO:0000313" key="6">
    <source>
        <dbReference type="Proteomes" id="UP000187455"/>
    </source>
</evidence>
<keyword evidence="5" id="KW-0418">Kinase</keyword>
<reference evidence="5 6" key="1">
    <citation type="journal article" date="2016" name="Mol. Biol. Evol.">
        <title>Genome-Wide Survey of Gut Fungi (Harpellales) Reveals the First Horizontally Transferred Ubiquitin Gene from a Mosquito Host.</title>
        <authorList>
            <person name="Wang Y."/>
            <person name="White M.M."/>
            <person name="Kvist S."/>
            <person name="Moncalvo J.M."/>
        </authorList>
    </citation>
    <scope>NUCLEOTIDE SEQUENCE [LARGE SCALE GENOMIC DNA]</scope>
    <source>
        <strain evidence="5 6">ALG-7-W6</strain>
    </source>
</reference>